<reference evidence="1 2" key="1">
    <citation type="submission" date="2017-05" db="EMBL/GenBank/DDBJ databases">
        <title>The complete genome sequence of Deinococcus ficus isolated from the rhizosphere of the Ficus religiosa L. in Taiwan.</title>
        <authorList>
            <person name="Wu K.-M."/>
            <person name="Liao T.-L."/>
            <person name="Liu Y.-M."/>
            <person name="Young C.-C."/>
            <person name="Tsai S.-F."/>
        </authorList>
    </citation>
    <scope>NUCLEOTIDE SEQUENCE [LARGE SCALE GENOMIC DNA]</scope>
    <source>
        <strain evidence="1 2">CC-FR2-10</strain>
        <plasmid evidence="2">pdfi3</plasmid>
    </source>
</reference>
<accession>A0A221T2S7</accession>
<proteinExistence type="predicted"/>
<dbReference type="RefSeq" id="WP_027462653.1">
    <property type="nucleotide sequence ID" value="NZ_CP021084.1"/>
</dbReference>
<gene>
    <name evidence="1" type="ORF">DFI_18570</name>
</gene>
<name>A0A221T2S7_9DEIO</name>
<geneLocation type="plasmid" evidence="2">
    <name>pdfi3</name>
</geneLocation>
<keyword evidence="2" id="KW-1185">Reference proteome</keyword>
<dbReference type="KEGG" id="dfc:DFI_18570"/>
<organism evidence="1 2">
    <name type="scientific">Deinococcus ficus</name>
    <dbReference type="NCBI Taxonomy" id="317577"/>
    <lineage>
        <taxon>Bacteria</taxon>
        <taxon>Thermotogati</taxon>
        <taxon>Deinococcota</taxon>
        <taxon>Deinococci</taxon>
        <taxon>Deinococcales</taxon>
        <taxon>Deinococcaceae</taxon>
        <taxon>Deinococcus</taxon>
    </lineage>
</organism>
<sequence>MSQGLEEFIGQPLRRVLYYRPQGDANMDLNWPGIHDVGQGVELSFDTGYFFVTWDNAAEEELSVRHGRMVDFLREGIFEDVSQHADWQAHIGQPLEAMQLLPNEAVVKLGGKQVFVVTAEVDPDSLQVDGMADNLVVFFNPEARTAFFAQYSDTQTA</sequence>
<dbReference type="AlphaFoldDB" id="A0A221T2S7"/>
<evidence type="ECO:0000313" key="1">
    <source>
        <dbReference type="EMBL" id="ASN83204.1"/>
    </source>
</evidence>
<dbReference type="EMBL" id="CP021084">
    <property type="protein sequence ID" value="ASN83204.1"/>
    <property type="molecule type" value="Genomic_DNA"/>
</dbReference>
<dbReference type="Proteomes" id="UP000259030">
    <property type="component" value="Plasmid pDFI3"/>
</dbReference>
<evidence type="ECO:0000313" key="2">
    <source>
        <dbReference type="Proteomes" id="UP000259030"/>
    </source>
</evidence>
<protein>
    <submittedName>
        <fullName evidence="1">Uncharacterized protein</fullName>
    </submittedName>
</protein>
<keyword evidence="1" id="KW-0614">Plasmid</keyword>